<dbReference type="AlphaFoldDB" id="A0A5J5AUT3"/>
<keyword evidence="2" id="KW-0808">Transferase</keyword>
<dbReference type="InterPro" id="IPR035966">
    <property type="entry name" value="PKF_sf"/>
</dbReference>
<proteinExistence type="predicted"/>
<evidence type="ECO:0000259" key="6">
    <source>
        <dbReference type="Pfam" id="PF00365"/>
    </source>
</evidence>
<dbReference type="InterPro" id="IPR050929">
    <property type="entry name" value="PFKA"/>
</dbReference>
<protein>
    <recommendedName>
        <fullName evidence="6">Phosphofructokinase domain-containing protein</fullName>
    </recommendedName>
</protein>
<dbReference type="SUPFAM" id="SSF53784">
    <property type="entry name" value="Phosphofructokinase"/>
    <property type="match status" value="1"/>
</dbReference>
<reference evidence="7 8" key="1">
    <citation type="submission" date="2019-09" db="EMBL/GenBank/DDBJ databases">
        <title>A chromosome-level genome assembly of the Chinese tupelo Nyssa sinensis.</title>
        <authorList>
            <person name="Yang X."/>
            <person name="Kang M."/>
            <person name="Yang Y."/>
            <person name="Xiong H."/>
            <person name="Wang M."/>
            <person name="Zhang Z."/>
            <person name="Wang Z."/>
            <person name="Wu H."/>
            <person name="Ma T."/>
            <person name="Liu J."/>
            <person name="Xi Z."/>
        </authorList>
    </citation>
    <scope>NUCLEOTIDE SEQUENCE [LARGE SCALE GENOMIC DNA]</scope>
    <source>
        <strain evidence="7">J267</strain>
        <tissue evidence="7">Leaf</tissue>
    </source>
</reference>
<dbReference type="GO" id="GO:0003872">
    <property type="term" value="F:6-phosphofructokinase activity"/>
    <property type="evidence" value="ECO:0007669"/>
    <property type="project" value="InterPro"/>
</dbReference>
<keyword evidence="8" id="KW-1185">Reference proteome</keyword>
<feature type="domain" description="Phosphofructokinase" evidence="6">
    <location>
        <begin position="1"/>
        <end position="138"/>
    </location>
</feature>
<evidence type="ECO:0000313" key="8">
    <source>
        <dbReference type="Proteomes" id="UP000325577"/>
    </source>
</evidence>
<organism evidence="7 8">
    <name type="scientific">Nyssa sinensis</name>
    <dbReference type="NCBI Taxonomy" id="561372"/>
    <lineage>
        <taxon>Eukaryota</taxon>
        <taxon>Viridiplantae</taxon>
        <taxon>Streptophyta</taxon>
        <taxon>Embryophyta</taxon>
        <taxon>Tracheophyta</taxon>
        <taxon>Spermatophyta</taxon>
        <taxon>Magnoliopsida</taxon>
        <taxon>eudicotyledons</taxon>
        <taxon>Gunneridae</taxon>
        <taxon>Pentapetalae</taxon>
        <taxon>asterids</taxon>
        <taxon>Cornales</taxon>
        <taxon>Nyssaceae</taxon>
        <taxon>Nyssa</taxon>
    </lineage>
</organism>
<sequence>MGRNSGFIAMYATLASRDVDCCLIPESPFYLEGAGGLLEYIEKRLKENGHMVIVIAEGAGQELLSESLRSTDHKDASGNKLLQDVGLLISQRIKDHFSRQKKMSINLKYIDPTYMIRAVPSNASDNVYCTLLAQSAVHGAMAGYTGFTVGPVNGRHSYIPFYRITERQNKVVITDRMWARLLSSTNQPSFLSAKDVMEANKEEEEPTQLLENNCSDVKLVKEVEVITPSDFKFQQNQPLK</sequence>
<dbReference type="Gene3D" id="3.40.50.460">
    <property type="entry name" value="Phosphofructokinase domain"/>
    <property type="match status" value="1"/>
</dbReference>
<accession>A0A5J5AUT3</accession>
<dbReference type="EMBL" id="CM018040">
    <property type="protein sequence ID" value="KAA8534905.1"/>
    <property type="molecule type" value="Genomic_DNA"/>
</dbReference>
<dbReference type="UniPathway" id="UPA00109">
    <property type="reaction ID" value="UER00182"/>
</dbReference>
<evidence type="ECO:0000256" key="1">
    <source>
        <dbReference type="ARBA" id="ARBA00022533"/>
    </source>
</evidence>
<evidence type="ECO:0000256" key="4">
    <source>
        <dbReference type="ARBA" id="ARBA00022777"/>
    </source>
</evidence>
<keyword evidence="1" id="KW-0021">Allosteric enzyme</keyword>
<evidence type="ECO:0000256" key="5">
    <source>
        <dbReference type="ARBA" id="ARBA00022842"/>
    </source>
</evidence>
<dbReference type="PANTHER" id="PTHR45770">
    <property type="entry name" value="ATP-DEPENDENT 6-PHOSPHOFRUCTOKINASE 1"/>
    <property type="match status" value="1"/>
</dbReference>
<keyword evidence="4" id="KW-0418">Kinase</keyword>
<dbReference type="Pfam" id="PF00365">
    <property type="entry name" value="PFK"/>
    <property type="match status" value="1"/>
</dbReference>
<name>A0A5J5AUT3_9ASTE</name>
<dbReference type="GO" id="GO:0046872">
    <property type="term" value="F:metal ion binding"/>
    <property type="evidence" value="ECO:0007669"/>
    <property type="project" value="UniProtKB-KW"/>
</dbReference>
<keyword evidence="3" id="KW-0479">Metal-binding</keyword>
<gene>
    <name evidence="7" type="ORF">F0562_029879</name>
</gene>
<evidence type="ECO:0000256" key="3">
    <source>
        <dbReference type="ARBA" id="ARBA00022723"/>
    </source>
</evidence>
<evidence type="ECO:0000256" key="2">
    <source>
        <dbReference type="ARBA" id="ARBA00022679"/>
    </source>
</evidence>
<dbReference type="Proteomes" id="UP000325577">
    <property type="component" value="Linkage Group LG17"/>
</dbReference>
<dbReference type="InterPro" id="IPR000023">
    <property type="entry name" value="Phosphofructokinase_dom"/>
</dbReference>
<dbReference type="OrthoDB" id="537915at2759"/>
<keyword evidence="5" id="KW-0460">Magnesium</keyword>
<evidence type="ECO:0000313" key="7">
    <source>
        <dbReference type="EMBL" id="KAA8534905.1"/>
    </source>
</evidence>